<keyword evidence="4" id="KW-0542">Nucleomorph</keyword>
<dbReference type="PANTHER" id="PTHR19411:SF0">
    <property type="entry name" value="PROTEIN BUD31 HOMOLOG"/>
    <property type="match status" value="1"/>
</dbReference>
<gene>
    <name evidence="4" type="primary">G10</name>
</gene>
<evidence type="ECO:0000256" key="1">
    <source>
        <dbReference type="ARBA" id="ARBA00004123"/>
    </source>
</evidence>
<dbReference type="InterPro" id="IPR001748">
    <property type="entry name" value="BUD31"/>
</dbReference>
<accession>Q3LWF6</accession>
<name>Q3LWF6_BIGNA</name>
<evidence type="ECO:0000313" key="4">
    <source>
        <dbReference type="EMBL" id="ABA27209.1"/>
    </source>
</evidence>
<dbReference type="PANTHER" id="PTHR19411">
    <property type="entry name" value="PROTEIN BUD31-RELATED"/>
    <property type="match status" value="1"/>
</dbReference>
<dbReference type="RefSeq" id="XP_001712821.1">
    <property type="nucleotide sequence ID" value="XM_001712769.1"/>
</dbReference>
<geneLocation type="nucleomorph" evidence="4"/>
<sequence length="160" mass="18791">MQLSSINPIETKIINKVLHIFNLHYKKIMLSENRENNTKINFWKIYRLHWEKNRFIFDLFYKKRILSTKIMKSLISNELIDKELLKIWTLKGYEIVCSTNALKIAGEAPINTSICRVPLTIRSRKTYLFPDSKIGCISCSSGDGIKGKPIWWNTKIIRSK</sequence>
<dbReference type="GeneID" id="5788368"/>
<dbReference type="EMBL" id="DQ158856">
    <property type="protein sequence ID" value="ABA27209.1"/>
    <property type="molecule type" value="Genomic_DNA"/>
</dbReference>
<keyword evidence="3" id="KW-0539">Nucleus</keyword>
<dbReference type="Pfam" id="PF01125">
    <property type="entry name" value="BUD31"/>
    <property type="match status" value="1"/>
</dbReference>
<protein>
    <submittedName>
        <fullName evidence="4">G10 transcription factor</fullName>
    </submittedName>
</protein>
<evidence type="ECO:0000313" key="5">
    <source>
        <dbReference type="Proteomes" id="UP000243425"/>
    </source>
</evidence>
<dbReference type="PRINTS" id="PR00322">
    <property type="entry name" value="G10"/>
</dbReference>
<organism evidence="4 5">
    <name type="scientific">Bigelowiella natans</name>
    <name type="common">Pedinomonas minutissima</name>
    <name type="synonym">Chlorarachnion sp. (strain CCMP621)</name>
    <dbReference type="NCBI Taxonomy" id="227086"/>
    <lineage>
        <taxon>Eukaryota</taxon>
        <taxon>Sar</taxon>
        <taxon>Rhizaria</taxon>
        <taxon>Cercozoa</taxon>
        <taxon>Chlorarachniophyceae</taxon>
        <taxon>Bigelowiella</taxon>
    </lineage>
</organism>
<dbReference type="Proteomes" id="UP000243425">
    <property type="component" value="Nucleomorph 1"/>
</dbReference>
<evidence type="ECO:0000256" key="3">
    <source>
        <dbReference type="ARBA" id="ARBA00023242"/>
    </source>
</evidence>
<dbReference type="GO" id="GO:0005681">
    <property type="term" value="C:spliceosomal complex"/>
    <property type="evidence" value="ECO:0007669"/>
    <property type="project" value="TreeGrafter"/>
</dbReference>
<evidence type="ECO:0000256" key="2">
    <source>
        <dbReference type="ARBA" id="ARBA00005287"/>
    </source>
</evidence>
<reference evidence="4 5" key="1">
    <citation type="journal article" date="2006" name="Proc. Natl. Acad. Sci. U.S.A.">
        <title>Complete nucleotide sequence of the chlorarachniophyte nucleomorph: nature's smallest nucleus.</title>
        <authorList>
            <person name="Gilson P.R."/>
            <person name="Su V."/>
            <person name="Slamovits C.H."/>
            <person name="Reith M.E."/>
            <person name="Keeling P.J."/>
            <person name="McFadden G.I."/>
        </authorList>
    </citation>
    <scope>NUCLEOTIDE SEQUENCE [LARGE SCALE GENOMIC DNA]</scope>
    <source>
        <strain evidence="5">CCMP621</strain>
    </source>
</reference>
<comment type="subcellular location">
    <subcellularLocation>
        <location evidence="1">Nucleus</location>
    </subcellularLocation>
</comment>
<dbReference type="GO" id="GO:0000398">
    <property type="term" value="P:mRNA splicing, via spliceosome"/>
    <property type="evidence" value="ECO:0007669"/>
    <property type="project" value="TreeGrafter"/>
</dbReference>
<dbReference type="AlphaFoldDB" id="Q3LWF6"/>
<comment type="similarity">
    <text evidence="2">Belongs to the BUD31 (G10) family.</text>
</comment>
<proteinExistence type="inferred from homology"/>